<feature type="transmembrane region" description="Helical" evidence="1">
    <location>
        <begin position="356"/>
        <end position="381"/>
    </location>
</feature>
<evidence type="ECO:0000313" key="3">
    <source>
        <dbReference type="Proteomes" id="UP000032430"/>
    </source>
</evidence>
<dbReference type="AlphaFoldDB" id="A0A098GAC6"/>
<dbReference type="HOGENOM" id="CLU_650192_0_0_6"/>
<feature type="transmembrane region" description="Helical" evidence="1">
    <location>
        <begin position="71"/>
        <end position="90"/>
    </location>
</feature>
<keyword evidence="3" id="KW-1185">Reference proteome</keyword>
<feature type="transmembrane region" description="Helical" evidence="1">
    <location>
        <begin position="393"/>
        <end position="412"/>
    </location>
</feature>
<feature type="transmembrane region" description="Helical" evidence="1">
    <location>
        <begin position="251"/>
        <end position="270"/>
    </location>
</feature>
<dbReference type="STRING" id="1212491.LFA_3608"/>
<evidence type="ECO:0000256" key="1">
    <source>
        <dbReference type="SAM" id="Phobius"/>
    </source>
</evidence>
<feature type="transmembrane region" description="Helical" evidence="1">
    <location>
        <begin position="12"/>
        <end position="30"/>
    </location>
</feature>
<dbReference type="EMBL" id="LN614827">
    <property type="protein sequence ID" value="CEG58937.1"/>
    <property type="molecule type" value="Genomic_DNA"/>
</dbReference>
<proteinExistence type="predicted"/>
<dbReference type="Proteomes" id="UP000032430">
    <property type="component" value="Chromosome I"/>
</dbReference>
<accession>A0A098GAC6</accession>
<feature type="transmembrane region" description="Helical" evidence="1">
    <location>
        <begin position="182"/>
        <end position="203"/>
    </location>
</feature>
<dbReference type="InterPro" id="IPR003744">
    <property type="entry name" value="YhhQ"/>
</dbReference>
<dbReference type="RefSeq" id="WP_045097157.1">
    <property type="nucleotide sequence ID" value="NZ_LN614827.1"/>
</dbReference>
<keyword evidence="1" id="KW-0812">Transmembrane</keyword>
<feature type="transmembrane region" description="Helical" evidence="1">
    <location>
        <begin position="323"/>
        <end position="344"/>
    </location>
</feature>
<protein>
    <submittedName>
        <fullName evidence="2">Membrane protein</fullName>
    </submittedName>
</protein>
<feature type="transmembrane region" description="Helical" evidence="1">
    <location>
        <begin position="147"/>
        <end position="167"/>
    </location>
</feature>
<dbReference type="Pfam" id="PF02592">
    <property type="entry name" value="Vut_1"/>
    <property type="match status" value="1"/>
</dbReference>
<reference evidence="3" key="1">
    <citation type="submission" date="2014-09" db="EMBL/GenBank/DDBJ databases">
        <authorList>
            <person name="Gomez-Valero L."/>
        </authorList>
    </citation>
    <scope>NUCLEOTIDE SEQUENCE [LARGE SCALE GENOMIC DNA]</scope>
    <source>
        <strain evidence="3">ATCC700992</strain>
    </source>
</reference>
<name>A0A098GAC6_9GAMM</name>
<keyword evidence="1" id="KW-1133">Transmembrane helix</keyword>
<gene>
    <name evidence="2" type="ORF">LFA_3608</name>
</gene>
<dbReference type="OrthoDB" id="5632775at2"/>
<sequence length="426" mass="48683">MIRCSSAQQSSCFLFLIASMVACLILLINVSFKIILLQGIVFAASSLICPLIAGFYLVVLRNCSFKEQRHVLNIALMTLYMFCIGVYVLVNLPATEYMHDHPVYQIIFEDIPKKFFATTISFALSFYLPHLLFCSKTNNLLSSPKQCMLWALLGGLCFFCMDFFFLFSDPHARSFKQVFCDSLIIASLFLLIIGVSYLSFLLFERKKNSDSSYFEDCSTFPLYHYLVCLAVSVMLMCIACEYRIVAFNKDSILTASCLFFPITIMISTLISELWGYHASLKLALVLIGAQLIFDTFLMGIVALPSPPFFNLNPFYNYVLPRRLPAASLSLFVTFISNAMLLHYLKHSRWKMNRLLRILIANTCANSLLCLVDYSLLFGGIYPYEQIINLVINVWQYKLLMTLVSLPLLLWLCKHLKKNNALVLQFQ</sequence>
<dbReference type="KEGG" id="lfa:LFA_3608"/>
<feature type="transmembrane region" description="Helical" evidence="1">
    <location>
        <begin position="36"/>
        <end position="59"/>
    </location>
</feature>
<feature type="transmembrane region" description="Helical" evidence="1">
    <location>
        <begin position="115"/>
        <end position="135"/>
    </location>
</feature>
<feature type="transmembrane region" description="Helical" evidence="1">
    <location>
        <begin position="223"/>
        <end position="245"/>
    </location>
</feature>
<organism evidence="2 3">
    <name type="scientific">Legionella fallonii LLAP-10</name>
    <dbReference type="NCBI Taxonomy" id="1212491"/>
    <lineage>
        <taxon>Bacteria</taxon>
        <taxon>Pseudomonadati</taxon>
        <taxon>Pseudomonadota</taxon>
        <taxon>Gammaproteobacteria</taxon>
        <taxon>Legionellales</taxon>
        <taxon>Legionellaceae</taxon>
        <taxon>Legionella</taxon>
    </lineage>
</organism>
<feature type="transmembrane region" description="Helical" evidence="1">
    <location>
        <begin position="282"/>
        <end position="303"/>
    </location>
</feature>
<evidence type="ECO:0000313" key="2">
    <source>
        <dbReference type="EMBL" id="CEG58937.1"/>
    </source>
</evidence>
<keyword evidence="1" id="KW-0472">Membrane</keyword>
<dbReference type="PROSITE" id="PS51257">
    <property type="entry name" value="PROKAR_LIPOPROTEIN"/>
    <property type="match status" value="1"/>
</dbReference>